<dbReference type="VEuPathDB" id="VectorBase:BGLAX_046147"/>
<organism evidence="2 3">
    <name type="scientific">Biomphalaria glabrata</name>
    <name type="common">Bloodfluke planorb</name>
    <name type="synonym">Freshwater snail</name>
    <dbReference type="NCBI Taxonomy" id="6526"/>
    <lineage>
        <taxon>Eukaryota</taxon>
        <taxon>Metazoa</taxon>
        <taxon>Spiralia</taxon>
        <taxon>Lophotrochozoa</taxon>
        <taxon>Mollusca</taxon>
        <taxon>Gastropoda</taxon>
        <taxon>Heterobranchia</taxon>
        <taxon>Euthyneura</taxon>
        <taxon>Panpulmonata</taxon>
        <taxon>Hygrophila</taxon>
        <taxon>Lymnaeoidea</taxon>
        <taxon>Planorbidae</taxon>
        <taxon>Biomphalaria</taxon>
    </lineage>
</organism>
<reference evidence="2" key="1">
    <citation type="submission" date="2020-05" db="UniProtKB">
        <authorList>
            <consortium name="EnsemblMetazoa"/>
        </authorList>
    </citation>
    <scope>IDENTIFICATION</scope>
    <source>
        <strain evidence="2">BB02</strain>
    </source>
</reference>
<accession>A0A2C9JLP2</accession>
<evidence type="ECO:0000313" key="4">
    <source>
        <dbReference type="Proteomes" id="UP001165740"/>
    </source>
</evidence>
<dbReference type="Gene3D" id="2.170.300.10">
    <property type="entry name" value="Tie2 ligand-binding domain superfamily"/>
    <property type="match status" value="1"/>
</dbReference>
<dbReference type="OrthoDB" id="6162245at2759"/>
<evidence type="ECO:0000313" key="5">
    <source>
        <dbReference type="RefSeq" id="XP_013072298.1"/>
    </source>
</evidence>
<proteinExistence type="predicted"/>
<keyword evidence="1" id="KW-0732">Signal</keyword>
<dbReference type="VEuPathDB" id="VectorBase:BGLB004481"/>
<evidence type="ECO:0000313" key="3">
    <source>
        <dbReference type="Proteomes" id="UP000076420"/>
    </source>
</evidence>
<dbReference type="GeneID" id="106059267"/>
<gene>
    <name evidence="2" type="primary">106059267</name>
    <name evidence="5" type="synonym">LOC106059267</name>
</gene>
<dbReference type="KEGG" id="bgt:106059267"/>
<dbReference type="PANTHER" id="PTHR24035">
    <property type="entry name" value="MULTIPLE EPIDERMAL GROWTH FACTOR-LIKE DOMAINS PROTEIN"/>
    <property type="match status" value="1"/>
</dbReference>
<dbReference type="Proteomes" id="UP001165740">
    <property type="component" value="Chromosome 5"/>
</dbReference>
<feature type="chain" id="PRO_5044573177" evidence="1">
    <location>
        <begin position="21"/>
        <end position="353"/>
    </location>
</feature>
<dbReference type="InterPro" id="IPR052108">
    <property type="entry name" value="MEGF/SIB"/>
</dbReference>
<keyword evidence="4" id="KW-1185">Reference proteome</keyword>
<dbReference type="AlphaFoldDB" id="A0A2C9JLP2"/>
<dbReference type="PANTHER" id="PTHR24035:SF109">
    <property type="entry name" value="PROTEIN DRAPER"/>
    <property type="match status" value="1"/>
</dbReference>
<name>A0A2C9JLP2_BIOGL</name>
<reference evidence="5" key="2">
    <citation type="submission" date="2025-04" db="UniProtKB">
        <authorList>
            <consortium name="RefSeq"/>
        </authorList>
    </citation>
    <scope>IDENTIFICATION</scope>
</reference>
<feature type="signal peptide" evidence="1">
    <location>
        <begin position="1"/>
        <end position="20"/>
    </location>
</feature>
<sequence>MKMRWIMLISIFGMIQIIACQVACPDGWFGPKCQFQCHCQTKCDSTGECEENLCSVGWFGYKCQYQDFVSRFEVQDPDPERQLSRWSKGDDSDCTEDTSIKLVEIYLKKPFLFTWISLTVKNPELLRKFSITLVSNWKKWDCEQTITSIVKNTVNIRCEKREYVKKIILTGDGVHSLCTIHVSNGRNMALKRPVTTDLNEVITGLTAIGDGNTDTNLAGSCTAIDDVNMLPSTSWSLSFEEPVLASSYTIISKGNYTGQGDLLVEFYDRNKNVIIILMDSYNAQLYSYDHKEPTWGLKITYKQTDSSSLDFSLCQISVFGECVPGRWGLDCKNSCGSECRFSCNESDGTCPID</sequence>
<evidence type="ECO:0000313" key="2">
    <source>
        <dbReference type="EnsemblMetazoa" id="BGLB004481-PB"/>
    </source>
</evidence>
<dbReference type="Proteomes" id="UP000076420">
    <property type="component" value="Unassembled WGS sequence"/>
</dbReference>
<protein>
    <submittedName>
        <fullName evidence="5">Uncharacterized protein LOC106059267</fullName>
    </submittedName>
</protein>
<evidence type="ECO:0000256" key="1">
    <source>
        <dbReference type="SAM" id="SignalP"/>
    </source>
</evidence>
<dbReference type="EnsemblMetazoa" id="BGLB004481-RB">
    <property type="protein sequence ID" value="BGLB004481-PB"/>
    <property type="gene ID" value="BGLB004481"/>
</dbReference>
<dbReference type="RefSeq" id="XP_013072298.1">
    <property type="nucleotide sequence ID" value="XM_013216844.2"/>
</dbReference>
<dbReference type="OMA" id="GECEENL"/>